<evidence type="ECO:0000256" key="7">
    <source>
        <dbReference type="SAM" id="MobiDB-lite"/>
    </source>
</evidence>
<feature type="domain" description="Helicase ATP-binding" evidence="8">
    <location>
        <begin position="92"/>
        <end position="261"/>
    </location>
</feature>
<gene>
    <name evidence="11" type="ORF">MICH65_0638</name>
</gene>
<organism evidence="11 12">
    <name type="scientific">Candidatus Chazhemtobacterium aquaticus</name>
    <dbReference type="NCBI Taxonomy" id="2715735"/>
    <lineage>
        <taxon>Bacteria</taxon>
        <taxon>Candidatus Chazhemtobacteraceae</taxon>
        <taxon>Candidatus Chazhemtobacterium</taxon>
    </lineage>
</organism>
<feature type="compositionally biased region" description="Low complexity" evidence="7">
    <location>
        <begin position="1"/>
        <end position="11"/>
    </location>
</feature>
<dbReference type="InterPro" id="IPR001650">
    <property type="entry name" value="Helicase_C-like"/>
</dbReference>
<dbReference type="InterPro" id="IPR014001">
    <property type="entry name" value="Helicase_ATP-bd"/>
</dbReference>
<keyword evidence="1" id="KW-0547">Nucleotide-binding</keyword>
<dbReference type="GO" id="GO:0003676">
    <property type="term" value="F:nucleic acid binding"/>
    <property type="evidence" value="ECO:0007669"/>
    <property type="project" value="InterPro"/>
</dbReference>
<dbReference type="PROSITE" id="PS51194">
    <property type="entry name" value="HELICASE_CTER"/>
    <property type="match status" value="1"/>
</dbReference>
<evidence type="ECO:0000256" key="5">
    <source>
        <dbReference type="ARBA" id="ARBA00038437"/>
    </source>
</evidence>
<name>A0A857N8D8_9BACT</name>
<feature type="domain" description="Helicase C-terminal" evidence="9">
    <location>
        <begin position="287"/>
        <end position="402"/>
    </location>
</feature>
<accession>A0A857N8D8</accession>
<dbReference type="InterPro" id="IPR014014">
    <property type="entry name" value="RNA_helicase_DEAD_Q_motif"/>
</dbReference>
<feature type="compositionally biased region" description="Low complexity" evidence="7">
    <location>
        <begin position="19"/>
        <end position="28"/>
    </location>
</feature>
<feature type="domain" description="DEAD-box RNA helicase Q" evidence="10">
    <location>
        <begin position="61"/>
        <end position="89"/>
    </location>
</feature>
<dbReference type="KEGG" id="caqa:MICH65_0638"/>
<dbReference type="Pfam" id="PF00271">
    <property type="entry name" value="Helicase_C"/>
    <property type="match status" value="1"/>
</dbReference>
<keyword evidence="3 11" id="KW-0347">Helicase</keyword>
<dbReference type="CDD" id="cd00268">
    <property type="entry name" value="DEADc"/>
    <property type="match status" value="1"/>
</dbReference>
<evidence type="ECO:0000259" key="8">
    <source>
        <dbReference type="PROSITE" id="PS51192"/>
    </source>
</evidence>
<dbReference type="PANTHER" id="PTHR47959:SF13">
    <property type="entry name" value="ATP-DEPENDENT RNA HELICASE RHLE"/>
    <property type="match status" value="1"/>
</dbReference>
<dbReference type="GO" id="GO:0005829">
    <property type="term" value="C:cytosol"/>
    <property type="evidence" value="ECO:0007669"/>
    <property type="project" value="TreeGrafter"/>
</dbReference>
<dbReference type="Gene3D" id="3.40.50.300">
    <property type="entry name" value="P-loop containing nucleotide triphosphate hydrolases"/>
    <property type="match status" value="2"/>
</dbReference>
<evidence type="ECO:0000259" key="10">
    <source>
        <dbReference type="PROSITE" id="PS51195"/>
    </source>
</evidence>
<feature type="short sequence motif" description="Q motif" evidence="6">
    <location>
        <begin position="61"/>
        <end position="89"/>
    </location>
</feature>
<dbReference type="SMART" id="SM00487">
    <property type="entry name" value="DEXDc"/>
    <property type="match status" value="1"/>
</dbReference>
<dbReference type="GO" id="GO:0005524">
    <property type="term" value="F:ATP binding"/>
    <property type="evidence" value="ECO:0007669"/>
    <property type="project" value="UniProtKB-KW"/>
</dbReference>
<dbReference type="GO" id="GO:0016787">
    <property type="term" value="F:hydrolase activity"/>
    <property type="evidence" value="ECO:0007669"/>
    <property type="project" value="UniProtKB-KW"/>
</dbReference>
<sequence>MYQQRNSFRSGSRGRHNRSNSNRSFGHNRSGRGRFQPKQLDPRLFIKPADAVQSEVAPVTSTFSDFKLPKQLVTNLSSMGFDTPTPIQDQALTPILNGHDLIGLADTGTGKTIAFVLPILAKLIKDPAQNALIIAPTRELAVQIKDDIKALSNGLPIKTVLLIGGTGIYRQIQELKRNPHIFIGTPGRLKDLHERGSLNLNNTHTIVLDEMDRMLDMGFVKDITKLLSFLPKERQTLLFSTTIDDRVEGIAHTFMNNPLKISVKTGATAQNVDQDVVHLSGSDKISVLKELLKQQRFQKVLIFGRTKYGVEKLSVTLSQNGFSVGAIHGNKRQSQRQRVLTDFKTDRINILVATDVAARGIDVKDITHVINYDQPDTYADYIHRIGRTGRAGKTGQALTFVE</sequence>
<evidence type="ECO:0000256" key="3">
    <source>
        <dbReference type="ARBA" id="ARBA00022806"/>
    </source>
</evidence>
<dbReference type="InterPro" id="IPR044742">
    <property type="entry name" value="DEAD/DEAH_RhlB"/>
</dbReference>
<dbReference type="Pfam" id="PF00270">
    <property type="entry name" value="DEAD"/>
    <property type="match status" value="1"/>
</dbReference>
<dbReference type="EMBL" id="CP047901">
    <property type="protein sequence ID" value="QHO63619.1"/>
    <property type="molecule type" value="Genomic_DNA"/>
</dbReference>
<evidence type="ECO:0000256" key="2">
    <source>
        <dbReference type="ARBA" id="ARBA00022801"/>
    </source>
</evidence>
<proteinExistence type="inferred from homology"/>
<dbReference type="PROSITE" id="PS51192">
    <property type="entry name" value="HELICASE_ATP_BIND_1"/>
    <property type="match status" value="1"/>
</dbReference>
<dbReference type="SUPFAM" id="SSF52540">
    <property type="entry name" value="P-loop containing nucleoside triphosphate hydrolases"/>
    <property type="match status" value="2"/>
</dbReference>
<dbReference type="InterPro" id="IPR027417">
    <property type="entry name" value="P-loop_NTPase"/>
</dbReference>
<evidence type="ECO:0000313" key="12">
    <source>
        <dbReference type="Proteomes" id="UP000463983"/>
    </source>
</evidence>
<keyword evidence="2 11" id="KW-0378">Hydrolase</keyword>
<dbReference type="PANTHER" id="PTHR47959">
    <property type="entry name" value="ATP-DEPENDENT RNA HELICASE RHLE-RELATED"/>
    <property type="match status" value="1"/>
</dbReference>
<dbReference type="RefSeq" id="WP_161931992.1">
    <property type="nucleotide sequence ID" value="NZ_CP047901.1"/>
</dbReference>
<dbReference type="Proteomes" id="UP000463983">
    <property type="component" value="Chromosome"/>
</dbReference>
<evidence type="ECO:0000256" key="6">
    <source>
        <dbReference type="PROSITE-ProRule" id="PRU00552"/>
    </source>
</evidence>
<reference evidence="12" key="1">
    <citation type="journal article" date="2020" name="Microorganisms">
        <title>Complete Genome of a Member of a New Bacterial Lineage in the Microgenomates Group Reveals an Unusual Nucleotide Composition Disparity Between Two Strands of DNA and Limited Metabolic Potential.</title>
        <authorList>
            <person name="Kadnikov V.V."/>
            <person name="Mardanov A.V."/>
            <person name="Beletsky A.V."/>
            <person name="Karnachuk O.V."/>
            <person name="Ravin N.V."/>
        </authorList>
    </citation>
    <scope>NUCLEOTIDE SEQUENCE [LARGE SCALE GENOMIC DNA]</scope>
</reference>
<evidence type="ECO:0000259" key="9">
    <source>
        <dbReference type="PROSITE" id="PS51194"/>
    </source>
</evidence>
<protein>
    <submittedName>
        <fullName evidence="11">DEAD-box ATP-dependent RNA helicase DeaD (CshA)</fullName>
        <ecNumber evidence="11">3.6.4.13</ecNumber>
    </submittedName>
</protein>
<dbReference type="EC" id="3.6.4.13" evidence="11"/>
<keyword evidence="12" id="KW-1185">Reference proteome</keyword>
<evidence type="ECO:0000313" key="11">
    <source>
        <dbReference type="EMBL" id="QHO63619.1"/>
    </source>
</evidence>
<dbReference type="GO" id="GO:0003724">
    <property type="term" value="F:RNA helicase activity"/>
    <property type="evidence" value="ECO:0007669"/>
    <property type="project" value="UniProtKB-EC"/>
</dbReference>
<feature type="region of interest" description="Disordered" evidence="7">
    <location>
        <begin position="1"/>
        <end position="40"/>
    </location>
</feature>
<dbReference type="InterPro" id="IPR011545">
    <property type="entry name" value="DEAD/DEAH_box_helicase_dom"/>
</dbReference>
<comment type="similarity">
    <text evidence="5">Belongs to the DEAD box helicase family.</text>
</comment>
<dbReference type="CDD" id="cd18787">
    <property type="entry name" value="SF2_C_DEAD"/>
    <property type="match status" value="1"/>
</dbReference>
<dbReference type="SMART" id="SM00490">
    <property type="entry name" value="HELICc"/>
    <property type="match status" value="1"/>
</dbReference>
<evidence type="ECO:0000256" key="1">
    <source>
        <dbReference type="ARBA" id="ARBA00022741"/>
    </source>
</evidence>
<dbReference type="AlphaFoldDB" id="A0A857N8D8"/>
<evidence type="ECO:0000256" key="4">
    <source>
        <dbReference type="ARBA" id="ARBA00022840"/>
    </source>
</evidence>
<keyword evidence="4" id="KW-0067">ATP-binding</keyword>
<dbReference type="PROSITE" id="PS51195">
    <property type="entry name" value="Q_MOTIF"/>
    <property type="match status" value="1"/>
</dbReference>
<dbReference type="InterPro" id="IPR050079">
    <property type="entry name" value="DEAD_box_RNA_helicase"/>
</dbReference>